<protein>
    <recommendedName>
        <fullName evidence="4">HEAT repeat domain-containing protein</fullName>
    </recommendedName>
</protein>
<name>A0ABW2HCN8_9MICO</name>
<sequence length="219" mass="23203">MGDEQRSVRVSAIARVLGALIAGGLLFGLGKVSGSPSDWWGDWLRSPGFAGIAAVSAAVIAYVAATLTARSQRDQSEKDRAERVRSERKSQWWSRAQWALDLMKESDPAAREMGLRFLAALARSEWAGEHEGDIVAAASGEALDAKREPSSVVALRLLRTGATPAERRNGAEILTALLQSGVVADELGPDEAVAAASAIATWFASEGDQSNVSSEQPSE</sequence>
<evidence type="ECO:0008006" key="4">
    <source>
        <dbReference type="Google" id="ProtNLM"/>
    </source>
</evidence>
<evidence type="ECO:0000313" key="2">
    <source>
        <dbReference type="EMBL" id="MFC7267633.1"/>
    </source>
</evidence>
<reference evidence="3" key="1">
    <citation type="journal article" date="2019" name="Int. J. Syst. Evol. Microbiol.">
        <title>The Global Catalogue of Microorganisms (GCM) 10K type strain sequencing project: providing services to taxonomists for standard genome sequencing and annotation.</title>
        <authorList>
            <consortium name="The Broad Institute Genomics Platform"/>
            <consortium name="The Broad Institute Genome Sequencing Center for Infectious Disease"/>
            <person name="Wu L."/>
            <person name="Ma J."/>
        </authorList>
    </citation>
    <scope>NUCLEOTIDE SEQUENCE [LARGE SCALE GENOMIC DNA]</scope>
    <source>
        <strain evidence="3">CGMCC 1.15772</strain>
    </source>
</reference>
<comment type="caution">
    <text evidence="2">The sequence shown here is derived from an EMBL/GenBank/DDBJ whole genome shotgun (WGS) entry which is preliminary data.</text>
</comment>
<keyword evidence="1" id="KW-1133">Transmembrane helix</keyword>
<organism evidence="2 3">
    <name type="scientific">Microbacterium fluvii</name>
    <dbReference type="NCBI Taxonomy" id="415215"/>
    <lineage>
        <taxon>Bacteria</taxon>
        <taxon>Bacillati</taxon>
        <taxon>Actinomycetota</taxon>
        <taxon>Actinomycetes</taxon>
        <taxon>Micrococcales</taxon>
        <taxon>Microbacteriaceae</taxon>
        <taxon>Microbacterium</taxon>
    </lineage>
</organism>
<proteinExistence type="predicted"/>
<feature type="transmembrane region" description="Helical" evidence="1">
    <location>
        <begin position="12"/>
        <end position="29"/>
    </location>
</feature>
<keyword evidence="3" id="KW-1185">Reference proteome</keyword>
<accession>A0ABW2HCN8</accession>
<dbReference type="EMBL" id="JBHTBE010000001">
    <property type="protein sequence ID" value="MFC7267633.1"/>
    <property type="molecule type" value="Genomic_DNA"/>
</dbReference>
<keyword evidence="1" id="KW-0812">Transmembrane</keyword>
<dbReference type="Proteomes" id="UP001596507">
    <property type="component" value="Unassembled WGS sequence"/>
</dbReference>
<gene>
    <name evidence="2" type="ORF">ACFQRL_01525</name>
</gene>
<evidence type="ECO:0000313" key="3">
    <source>
        <dbReference type="Proteomes" id="UP001596507"/>
    </source>
</evidence>
<evidence type="ECO:0000256" key="1">
    <source>
        <dbReference type="SAM" id="Phobius"/>
    </source>
</evidence>
<feature type="transmembrane region" description="Helical" evidence="1">
    <location>
        <begin position="49"/>
        <end position="69"/>
    </location>
</feature>
<keyword evidence="1" id="KW-0472">Membrane</keyword>
<dbReference type="RefSeq" id="WP_262872565.1">
    <property type="nucleotide sequence ID" value="NZ_BAABKW010000018.1"/>
</dbReference>